<accession>V8CN07</accession>
<reference evidence="1 2" key="1">
    <citation type="submission" date="2013-10" db="EMBL/GenBank/DDBJ databases">
        <title>The Genome Sequence of Prevotella nigrescens CC14M.</title>
        <authorList>
            <consortium name="The Broad Institute Genomics Platform"/>
            <person name="Earl A."/>
            <person name="Allen-Vercoe E."/>
            <person name="Daigneault M."/>
            <person name="Young S.K."/>
            <person name="Zeng Q."/>
            <person name="Gargeya S."/>
            <person name="Fitzgerald M."/>
            <person name="Abouelleil A."/>
            <person name="Alvarado L."/>
            <person name="Chapman S.B."/>
            <person name="Gainer-Dewar J."/>
            <person name="Goldberg J."/>
            <person name="Griggs A."/>
            <person name="Gujja S."/>
            <person name="Hansen M."/>
            <person name="Howarth C."/>
            <person name="Imamovic A."/>
            <person name="Ireland A."/>
            <person name="Larimer J."/>
            <person name="McCowan C."/>
            <person name="Murphy C."/>
            <person name="Pearson M."/>
            <person name="Poon T.W."/>
            <person name="Priest M."/>
            <person name="Roberts A."/>
            <person name="Saif S."/>
            <person name="Shea T."/>
            <person name="Sykes S."/>
            <person name="Wortman J."/>
            <person name="Nusbaum C."/>
            <person name="Birren B."/>
        </authorList>
    </citation>
    <scope>NUCLEOTIDE SEQUENCE [LARGE SCALE GENOMIC DNA]</scope>
    <source>
        <strain evidence="1 2">CC14M</strain>
    </source>
</reference>
<gene>
    <name evidence="1" type="ORF">HMPREF1173_01545</name>
</gene>
<dbReference type="EMBL" id="AZJH01000023">
    <property type="protein sequence ID" value="ETD28405.1"/>
    <property type="molecule type" value="Genomic_DNA"/>
</dbReference>
<comment type="caution">
    <text evidence="1">The sequence shown here is derived from an EMBL/GenBank/DDBJ whole genome shotgun (WGS) entry which is preliminary data.</text>
</comment>
<evidence type="ECO:0000313" key="1">
    <source>
        <dbReference type="EMBL" id="ETD28405.1"/>
    </source>
</evidence>
<organism evidence="1 2">
    <name type="scientific">Prevotella nigrescens CC14M</name>
    <dbReference type="NCBI Taxonomy" id="1073366"/>
    <lineage>
        <taxon>Bacteria</taxon>
        <taxon>Pseudomonadati</taxon>
        <taxon>Bacteroidota</taxon>
        <taxon>Bacteroidia</taxon>
        <taxon>Bacteroidales</taxon>
        <taxon>Prevotellaceae</taxon>
        <taxon>Prevotella</taxon>
    </lineage>
</organism>
<proteinExistence type="predicted"/>
<protein>
    <submittedName>
        <fullName evidence="1">Uncharacterized protein</fullName>
    </submittedName>
</protein>
<sequence>MKGIQSKIRTRVQSQVLDNGNRITDEGKECDRIYFYIVGCMLLQMV</sequence>
<dbReference type="HOGENOM" id="CLU_3187404_0_0_10"/>
<evidence type="ECO:0000313" key="2">
    <source>
        <dbReference type="Proteomes" id="UP000018727"/>
    </source>
</evidence>
<dbReference type="AlphaFoldDB" id="V8CN07"/>
<name>V8CN07_9BACT</name>
<dbReference type="Proteomes" id="UP000018727">
    <property type="component" value="Unassembled WGS sequence"/>
</dbReference>
<keyword evidence="2" id="KW-1185">Reference proteome</keyword>